<dbReference type="GO" id="GO:0003677">
    <property type="term" value="F:DNA binding"/>
    <property type="evidence" value="ECO:0007669"/>
    <property type="project" value="UniProtKB-KW"/>
</dbReference>
<dbReference type="Proteomes" id="UP000635606">
    <property type="component" value="Unassembled WGS sequence"/>
</dbReference>
<evidence type="ECO:0000313" key="7">
    <source>
        <dbReference type="Proteomes" id="UP000635606"/>
    </source>
</evidence>
<keyword evidence="7" id="KW-1185">Reference proteome</keyword>
<dbReference type="Pfam" id="PF13545">
    <property type="entry name" value="HTH_Crp_2"/>
    <property type="match status" value="1"/>
</dbReference>
<evidence type="ECO:0000256" key="1">
    <source>
        <dbReference type="ARBA" id="ARBA00023015"/>
    </source>
</evidence>
<name>A0A8J3ZWA4_9ACTN</name>
<dbReference type="PROSITE" id="PS50042">
    <property type="entry name" value="CNMP_BINDING_3"/>
    <property type="match status" value="1"/>
</dbReference>
<comment type="caution">
    <text evidence="6">The sequence shown here is derived from an EMBL/GenBank/DDBJ whole genome shotgun (WGS) entry which is preliminary data.</text>
</comment>
<evidence type="ECO:0008006" key="8">
    <source>
        <dbReference type="Google" id="ProtNLM"/>
    </source>
</evidence>
<dbReference type="EMBL" id="BOPH01000079">
    <property type="protein sequence ID" value="GIJ70368.1"/>
    <property type="molecule type" value="Genomic_DNA"/>
</dbReference>
<evidence type="ECO:0000259" key="4">
    <source>
        <dbReference type="PROSITE" id="PS50042"/>
    </source>
</evidence>
<sequence length="224" mass="24687">MEDSGSVNIVDVLSTDQRTALESMGTPLLVPAGQTIFWEGQPSRSVLVIRSGNVKITKKAPDGAEVVLAIRGSTEIMGDEGVLMAENRFATVTAITDVEGLDVEADDLLRFVDDHRLWPLMYRAVVHRRRQADEQALIARADVRSRLARWLLELANEVDGHRNGPGLVIETTLSQHDIASGIGASRDAVALELRKLREQGTISTGRHRITIYDLDELRRISGDN</sequence>
<gene>
    <name evidence="6" type="ORF">Voc01_052850</name>
</gene>
<dbReference type="CDD" id="cd00038">
    <property type="entry name" value="CAP_ED"/>
    <property type="match status" value="1"/>
</dbReference>
<keyword evidence="2" id="KW-0238">DNA-binding</keyword>
<evidence type="ECO:0000313" key="6">
    <source>
        <dbReference type="EMBL" id="GIJ70368.1"/>
    </source>
</evidence>
<dbReference type="SUPFAM" id="SSF46785">
    <property type="entry name" value="Winged helix' DNA-binding domain"/>
    <property type="match status" value="1"/>
</dbReference>
<dbReference type="InterPro" id="IPR018490">
    <property type="entry name" value="cNMP-bd_dom_sf"/>
</dbReference>
<dbReference type="InterPro" id="IPR050397">
    <property type="entry name" value="Env_Response_Regulators"/>
</dbReference>
<evidence type="ECO:0000256" key="3">
    <source>
        <dbReference type="ARBA" id="ARBA00023163"/>
    </source>
</evidence>
<evidence type="ECO:0000259" key="5">
    <source>
        <dbReference type="PROSITE" id="PS51063"/>
    </source>
</evidence>
<feature type="domain" description="Cyclic nucleotide-binding" evidence="4">
    <location>
        <begin position="9"/>
        <end position="112"/>
    </location>
</feature>
<keyword evidence="1" id="KW-0805">Transcription regulation</keyword>
<dbReference type="PROSITE" id="PS51063">
    <property type="entry name" value="HTH_CRP_2"/>
    <property type="match status" value="1"/>
</dbReference>
<dbReference type="GO" id="GO:0005829">
    <property type="term" value="C:cytosol"/>
    <property type="evidence" value="ECO:0007669"/>
    <property type="project" value="TreeGrafter"/>
</dbReference>
<dbReference type="AlphaFoldDB" id="A0A8J3ZWA4"/>
<protein>
    <recommendedName>
        <fullName evidence="8">Transcriptional regulator, Crp/Fnr family</fullName>
    </recommendedName>
</protein>
<dbReference type="GO" id="GO:0003700">
    <property type="term" value="F:DNA-binding transcription factor activity"/>
    <property type="evidence" value="ECO:0007669"/>
    <property type="project" value="TreeGrafter"/>
</dbReference>
<dbReference type="Gene3D" id="2.60.120.10">
    <property type="entry name" value="Jelly Rolls"/>
    <property type="match status" value="1"/>
</dbReference>
<proteinExistence type="predicted"/>
<organism evidence="6 7">
    <name type="scientific">Virgisporangium ochraceum</name>
    <dbReference type="NCBI Taxonomy" id="65505"/>
    <lineage>
        <taxon>Bacteria</taxon>
        <taxon>Bacillati</taxon>
        <taxon>Actinomycetota</taxon>
        <taxon>Actinomycetes</taxon>
        <taxon>Micromonosporales</taxon>
        <taxon>Micromonosporaceae</taxon>
        <taxon>Virgisporangium</taxon>
    </lineage>
</organism>
<dbReference type="InterPro" id="IPR014710">
    <property type="entry name" value="RmlC-like_jellyroll"/>
</dbReference>
<keyword evidence="3" id="KW-0804">Transcription</keyword>
<dbReference type="SUPFAM" id="SSF51206">
    <property type="entry name" value="cAMP-binding domain-like"/>
    <property type="match status" value="1"/>
</dbReference>
<dbReference type="PANTHER" id="PTHR24567:SF74">
    <property type="entry name" value="HTH-TYPE TRANSCRIPTIONAL REGULATOR ARCR"/>
    <property type="match status" value="1"/>
</dbReference>
<accession>A0A8J3ZWA4</accession>
<dbReference type="SMART" id="SM00419">
    <property type="entry name" value="HTH_CRP"/>
    <property type="match status" value="1"/>
</dbReference>
<evidence type="ECO:0000256" key="2">
    <source>
        <dbReference type="ARBA" id="ARBA00023125"/>
    </source>
</evidence>
<dbReference type="PANTHER" id="PTHR24567">
    <property type="entry name" value="CRP FAMILY TRANSCRIPTIONAL REGULATORY PROTEIN"/>
    <property type="match status" value="1"/>
</dbReference>
<dbReference type="Pfam" id="PF00027">
    <property type="entry name" value="cNMP_binding"/>
    <property type="match status" value="1"/>
</dbReference>
<dbReference type="InterPro" id="IPR036390">
    <property type="entry name" value="WH_DNA-bd_sf"/>
</dbReference>
<dbReference type="SMART" id="SM00100">
    <property type="entry name" value="cNMP"/>
    <property type="match status" value="1"/>
</dbReference>
<dbReference type="InterPro" id="IPR000595">
    <property type="entry name" value="cNMP-bd_dom"/>
</dbReference>
<reference evidence="6" key="1">
    <citation type="submission" date="2021-01" db="EMBL/GenBank/DDBJ databases">
        <title>Whole genome shotgun sequence of Virgisporangium ochraceum NBRC 16418.</title>
        <authorList>
            <person name="Komaki H."/>
            <person name="Tamura T."/>
        </authorList>
    </citation>
    <scope>NUCLEOTIDE SEQUENCE</scope>
    <source>
        <strain evidence="6">NBRC 16418</strain>
    </source>
</reference>
<feature type="domain" description="HTH crp-type" evidence="5">
    <location>
        <begin position="141"/>
        <end position="215"/>
    </location>
</feature>
<dbReference type="RefSeq" id="WP_203930270.1">
    <property type="nucleotide sequence ID" value="NZ_BOPH01000079.1"/>
</dbReference>
<dbReference type="InterPro" id="IPR012318">
    <property type="entry name" value="HTH_CRP"/>
</dbReference>